<gene>
    <name evidence="1" type="ORF">L1987_55638</name>
</gene>
<evidence type="ECO:0000313" key="1">
    <source>
        <dbReference type="EMBL" id="KAI3755830.1"/>
    </source>
</evidence>
<keyword evidence="2" id="KW-1185">Reference proteome</keyword>
<reference evidence="1 2" key="2">
    <citation type="journal article" date="2022" name="Mol. Ecol. Resour.">
        <title>The genomes of chicory, endive, great burdock and yacon provide insights into Asteraceae paleo-polyploidization history and plant inulin production.</title>
        <authorList>
            <person name="Fan W."/>
            <person name="Wang S."/>
            <person name="Wang H."/>
            <person name="Wang A."/>
            <person name="Jiang F."/>
            <person name="Liu H."/>
            <person name="Zhao H."/>
            <person name="Xu D."/>
            <person name="Zhang Y."/>
        </authorList>
    </citation>
    <scope>NUCLEOTIDE SEQUENCE [LARGE SCALE GENOMIC DNA]</scope>
    <source>
        <strain evidence="2">cv. Yunnan</strain>
        <tissue evidence="1">Leaves</tissue>
    </source>
</reference>
<reference evidence="2" key="1">
    <citation type="journal article" date="2022" name="Mol. Ecol. Resour.">
        <title>The genomes of chicory, endive, great burdock and yacon provide insights into Asteraceae palaeo-polyploidization history and plant inulin production.</title>
        <authorList>
            <person name="Fan W."/>
            <person name="Wang S."/>
            <person name="Wang H."/>
            <person name="Wang A."/>
            <person name="Jiang F."/>
            <person name="Liu H."/>
            <person name="Zhao H."/>
            <person name="Xu D."/>
            <person name="Zhang Y."/>
        </authorList>
    </citation>
    <scope>NUCLEOTIDE SEQUENCE [LARGE SCALE GENOMIC DNA]</scope>
    <source>
        <strain evidence="2">cv. Yunnan</strain>
    </source>
</reference>
<dbReference type="Proteomes" id="UP001056120">
    <property type="component" value="Linkage Group LG18"/>
</dbReference>
<protein>
    <submittedName>
        <fullName evidence="1">Uncharacterized protein</fullName>
    </submittedName>
</protein>
<comment type="caution">
    <text evidence="1">The sequence shown here is derived from an EMBL/GenBank/DDBJ whole genome shotgun (WGS) entry which is preliminary data.</text>
</comment>
<evidence type="ECO:0000313" key="2">
    <source>
        <dbReference type="Proteomes" id="UP001056120"/>
    </source>
</evidence>
<name>A0ACB9EAW5_9ASTR</name>
<sequence>MVYYYIISPHQVIHGIGYDEIGMRKQTMLELIGTKRLGSNGVVWMATVQFDNWRNPRGRGPLSVIHIINPRENMNRWRRAAWSSTSAYSDPMFAYVECHVDIKADLAYLKGYVWFGALHLGI</sequence>
<proteinExistence type="predicted"/>
<dbReference type="EMBL" id="CM042035">
    <property type="protein sequence ID" value="KAI3755830.1"/>
    <property type="molecule type" value="Genomic_DNA"/>
</dbReference>
<accession>A0ACB9EAW5</accession>
<organism evidence="1 2">
    <name type="scientific">Smallanthus sonchifolius</name>
    <dbReference type="NCBI Taxonomy" id="185202"/>
    <lineage>
        <taxon>Eukaryota</taxon>
        <taxon>Viridiplantae</taxon>
        <taxon>Streptophyta</taxon>
        <taxon>Embryophyta</taxon>
        <taxon>Tracheophyta</taxon>
        <taxon>Spermatophyta</taxon>
        <taxon>Magnoliopsida</taxon>
        <taxon>eudicotyledons</taxon>
        <taxon>Gunneridae</taxon>
        <taxon>Pentapetalae</taxon>
        <taxon>asterids</taxon>
        <taxon>campanulids</taxon>
        <taxon>Asterales</taxon>
        <taxon>Asteraceae</taxon>
        <taxon>Asteroideae</taxon>
        <taxon>Heliantheae alliance</taxon>
        <taxon>Millerieae</taxon>
        <taxon>Smallanthus</taxon>
    </lineage>
</organism>